<dbReference type="GO" id="GO:0008270">
    <property type="term" value="F:zinc ion binding"/>
    <property type="evidence" value="ECO:0007669"/>
    <property type="project" value="InterPro"/>
</dbReference>
<comment type="similarity">
    <text evidence="2">Belongs to the peptidase M1 family.</text>
</comment>
<evidence type="ECO:0000259" key="9">
    <source>
        <dbReference type="Pfam" id="PF01433"/>
    </source>
</evidence>
<dbReference type="Gene3D" id="2.60.40.1730">
    <property type="entry name" value="tricorn interacting facor f3 domain"/>
    <property type="match status" value="1"/>
</dbReference>
<feature type="domain" description="Aminopeptidase N-like N-terminal" evidence="12">
    <location>
        <begin position="89"/>
        <end position="187"/>
    </location>
</feature>
<dbReference type="InterPro" id="IPR042097">
    <property type="entry name" value="Aminopeptidase_N-like_N_sf"/>
</dbReference>
<dbReference type="InterPro" id="IPR014782">
    <property type="entry name" value="Peptidase_M1_dom"/>
</dbReference>
<evidence type="ECO:0000256" key="3">
    <source>
        <dbReference type="ARBA" id="ARBA00022438"/>
    </source>
</evidence>
<name>D8SUB9_SELML</name>
<evidence type="ECO:0000256" key="8">
    <source>
        <dbReference type="ARBA" id="ARBA00023049"/>
    </source>
</evidence>
<evidence type="ECO:0000256" key="2">
    <source>
        <dbReference type="ARBA" id="ARBA00010136"/>
    </source>
</evidence>
<dbReference type="InterPro" id="IPR027268">
    <property type="entry name" value="Peptidase_M4/M1_CTD_sf"/>
</dbReference>
<dbReference type="Gramene" id="EFJ12048">
    <property type="protein sequence ID" value="EFJ12048"/>
    <property type="gene ID" value="SELMODRAFT_124902"/>
</dbReference>
<dbReference type="Pfam" id="PF17432">
    <property type="entry name" value="DUF3458_C"/>
    <property type="match status" value="1"/>
</dbReference>
<reference evidence="13 14" key="1">
    <citation type="journal article" date="2011" name="Science">
        <title>The Selaginella genome identifies genetic changes associated with the evolution of vascular plants.</title>
        <authorList>
            <person name="Banks J.A."/>
            <person name="Nishiyama T."/>
            <person name="Hasebe M."/>
            <person name="Bowman J.L."/>
            <person name="Gribskov M."/>
            <person name="dePamphilis C."/>
            <person name="Albert V.A."/>
            <person name="Aono N."/>
            <person name="Aoyama T."/>
            <person name="Ambrose B.A."/>
            <person name="Ashton N.W."/>
            <person name="Axtell M.J."/>
            <person name="Barker E."/>
            <person name="Barker M.S."/>
            <person name="Bennetzen J.L."/>
            <person name="Bonawitz N.D."/>
            <person name="Chapple C."/>
            <person name="Cheng C."/>
            <person name="Correa L.G."/>
            <person name="Dacre M."/>
            <person name="DeBarry J."/>
            <person name="Dreyer I."/>
            <person name="Elias M."/>
            <person name="Engstrom E.M."/>
            <person name="Estelle M."/>
            <person name="Feng L."/>
            <person name="Finet C."/>
            <person name="Floyd S.K."/>
            <person name="Frommer W.B."/>
            <person name="Fujita T."/>
            <person name="Gramzow L."/>
            <person name="Gutensohn M."/>
            <person name="Harholt J."/>
            <person name="Hattori M."/>
            <person name="Heyl A."/>
            <person name="Hirai T."/>
            <person name="Hiwatashi Y."/>
            <person name="Ishikawa M."/>
            <person name="Iwata M."/>
            <person name="Karol K.G."/>
            <person name="Koehler B."/>
            <person name="Kolukisaoglu U."/>
            <person name="Kubo M."/>
            <person name="Kurata T."/>
            <person name="Lalonde S."/>
            <person name="Li K."/>
            <person name="Li Y."/>
            <person name="Litt A."/>
            <person name="Lyons E."/>
            <person name="Manning G."/>
            <person name="Maruyama T."/>
            <person name="Michael T.P."/>
            <person name="Mikami K."/>
            <person name="Miyazaki S."/>
            <person name="Morinaga S."/>
            <person name="Murata T."/>
            <person name="Mueller-Roeber B."/>
            <person name="Nelson D.R."/>
            <person name="Obara M."/>
            <person name="Oguri Y."/>
            <person name="Olmstead R.G."/>
            <person name="Onodera N."/>
            <person name="Petersen B.L."/>
            <person name="Pils B."/>
            <person name="Prigge M."/>
            <person name="Rensing S.A."/>
            <person name="Riano-Pachon D.M."/>
            <person name="Roberts A.W."/>
            <person name="Sato Y."/>
            <person name="Scheller H.V."/>
            <person name="Schulz B."/>
            <person name="Schulz C."/>
            <person name="Shakirov E.V."/>
            <person name="Shibagaki N."/>
            <person name="Shinohara N."/>
            <person name="Shippen D.E."/>
            <person name="Soerensen I."/>
            <person name="Sotooka R."/>
            <person name="Sugimoto N."/>
            <person name="Sugita M."/>
            <person name="Sumikawa N."/>
            <person name="Tanurdzic M."/>
            <person name="Theissen G."/>
            <person name="Ulvskov P."/>
            <person name="Wakazuki S."/>
            <person name="Weng J.K."/>
            <person name="Willats W.W."/>
            <person name="Wipf D."/>
            <person name="Wolf P.G."/>
            <person name="Yang L."/>
            <person name="Zimmer A.D."/>
            <person name="Zhu Q."/>
            <person name="Mitros T."/>
            <person name="Hellsten U."/>
            <person name="Loque D."/>
            <person name="Otillar R."/>
            <person name="Salamov A."/>
            <person name="Schmutz J."/>
            <person name="Shapiro H."/>
            <person name="Lindquist E."/>
            <person name="Lucas S."/>
            <person name="Rokhsar D."/>
            <person name="Grigoriev I.V."/>
        </authorList>
    </citation>
    <scope>NUCLEOTIDE SEQUENCE [LARGE SCALE GENOMIC DNA]</scope>
</reference>
<feature type="domain" description="Peptidase M1 alanyl aminopeptidase C-terminal" evidence="11">
    <location>
        <begin position="555"/>
        <end position="876"/>
    </location>
</feature>
<dbReference type="CDD" id="cd09600">
    <property type="entry name" value="M1_APN"/>
    <property type="match status" value="1"/>
</dbReference>
<feature type="domain" description="Peptidase M1 membrane alanine aminopeptidase" evidence="9">
    <location>
        <begin position="226"/>
        <end position="426"/>
    </location>
</feature>
<proteinExistence type="inferred from homology"/>
<dbReference type="InterPro" id="IPR045357">
    <property type="entry name" value="Aminopeptidase_N-like_N"/>
</dbReference>
<evidence type="ECO:0000313" key="14">
    <source>
        <dbReference type="Proteomes" id="UP000001514"/>
    </source>
</evidence>
<dbReference type="STRING" id="88036.D8SUB9"/>
<dbReference type="InterPro" id="IPR012779">
    <property type="entry name" value="Peptidase_M1_pepN"/>
</dbReference>
<dbReference type="GO" id="GO:0006508">
    <property type="term" value="P:proteolysis"/>
    <property type="evidence" value="ECO:0007669"/>
    <property type="project" value="UniProtKB-KW"/>
</dbReference>
<dbReference type="PANTHER" id="PTHR46322:SF1">
    <property type="entry name" value="PUROMYCIN-SENSITIVE AMINOPEPTIDASE"/>
    <property type="match status" value="1"/>
</dbReference>
<dbReference type="eggNOG" id="KOG1046">
    <property type="taxonomic scope" value="Eukaryota"/>
</dbReference>
<dbReference type="SUPFAM" id="SSF63737">
    <property type="entry name" value="Leukotriene A4 hydrolase N-terminal domain"/>
    <property type="match status" value="1"/>
</dbReference>
<keyword evidence="7" id="KW-0862">Zinc</keyword>
<dbReference type="GO" id="GO:0008237">
    <property type="term" value="F:metallopeptidase activity"/>
    <property type="evidence" value="ECO:0007669"/>
    <property type="project" value="UniProtKB-KW"/>
</dbReference>
<evidence type="ECO:0000256" key="7">
    <source>
        <dbReference type="ARBA" id="ARBA00022833"/>
    </source>
</evidence>
<evidence type="ECO:0000259" key="11">
    <source>
        <dbReference type="Pfam" id="PF17432"/>
    </source>
</evidence>
<dbReference type="SUPFAM" id="SSF55486">
    <property type="entry name" value="Metalloproteases ('zincins'), catalytic domain"/>
    <property type="match status" value="1"/>
</dbReference>
<dbReference type="PANTHER" id="PTHR46322">
    <property type="entry name" value="PUROMYCIN-SENSITIVE AMINOPEPTIDASE"/>
    <property type="match status" value="1"/>
</dbReference>
<dbReference type="FunFam" id="2.60.40.1840:FF:000001">
    <property type="entry name" value="Aminopeptidase N"/>
    <property type="match status" value="1"/>
</dbReference>
<protein>
    <recommendedName>
        <fullName evidence="15">Aminopeptidase</fullName>
    </recommendedName>
</protein>
<dbReference type="EMBL" id="GL377642">
    <property type="protein sequence ID" value="EFJ12048.1"/>
    <property type="molecule type" value="Genomic_DNA"/>
</dbReference>
<feature type="domain" description="Peptidase M1 alanyl aminopeptidase Ig-like fold" evidence="10">
    <location>
        <begin position="433"/>
        <end position="548"/>
    </location>
</feature>
<evidence type="ECO:0008006" key="15">
    <source>
        <dbReference type="Google" id="ProtNLM"/>
    </source>
</evidence>
<dbReference type="InterPro" id="IPR001930">
    <property type="entry name" value="Peptidase_M1"/>
</dbReference>
<dbReference type="InterPro" id="IPR024601">
    <property type="entry name" value="Peptidase_M1_pepN_C"/>
</dbReference>
<dbReference type="GO" id="GO:0004177">
    <property type="term" value="F:aminopeptidase activity"/>
    <property type="evidence" value="ECO:0007669"/>
    <property type="project" value="UniProtKB-KW"/>
</dbReference>
<dbReference type="Pfam" id="PF01433">
    <property type="entry name" value="Peptidase_M1"/>
    <property type="match status" value="1"/>
</dbReference>
<gene>
    <name evidence="13" type="ORF">SELMODRAFT_124902</name>
</gene>
<dbReference type="InParanoid" id="D8SUB9"/>
<evidence type="ECO:0000313" key="13">
    <source>
        <dbReference type="EMBL" id="EFJ12048.1"/>
    </source>
</evidence>
<accession>D8SUB9</accession>
<evidence type="ECO:0000259" key="12">
    <source>
        <dbReference type="Pfam" id="PF17900"/>
    </source>
</evidence>
<dbReference type="FunFam" id="3.30.2010.30:FF:000002">
    <property type="entry name" value="Putative aminopeptidase N"/>
    <property type="match status" value="1"/>
</dbReference>
<evidence type="ECO:0000256" key="1">
    <source>
        <dbReference type="ARBA" id="ARBA00001947"/>
    </source>
</evidence>
<evidence type="ECO:0000256" key="5">
    <source>
        <dbReference type="ARBA" id="ARBA00022723"/>
    </source>
</evidence>
<dbReference type="NCBIfam" id="TIGR02414">
    <property type="entry name" value="pepN_proteo"/>
    <property type="match status" value="1"/>
</dbReference>
<keyword evidence="8" id="KW-0482">Metalloprotease</keyword>
<dbReference type="KEGG" id="smo:SELMODRAFT_124902"/>
<dbReference type="Gene3D" id="3.30.2010.30">
    <property type="match status" value="1"/>
</dbReference>
<dbReference type="InterPro" id="IPR035414">
    <property type="entry name" value="Peptidase_M1_pepN_Ig-like"/>
</dbReference>
<dbReference type="HOGENOM" id="CLU_007993_2_0_1"/>
<dbReference type="InterPro" id="IPR038438">
    <property type="entry name" value="PepN_Ig-like_sf"/>
</dbReference>
<evidence type="ECO:0000256" key="4">
    <source>
        <dbReference type="ARBA" id="ARBA00022670"/>
    </source>
</evidence>
<organism evidence="14">
    <name type="scientific">Selaginella moellendorffii</name>
    <name type="common">Spikemoss</name>
    <dbReference type="NCBI Taxonomy" id="88036"/>
    <lineage>
        <taxon>Eukaryota</taxon>
        <taxon>Viridiplantae</taxon>
        <taxon>Streptophyta</taxon>
        <taxon>Embryophyta</taxon>
        <taxon>Tracheophyta</taxon>
        <taxon>Lycopodiopsida</taxon>
        <taxon>Selaginellales</taxon>
        <taxon>Selaginellaceae</taxon>
        <taxon>Selaginella</taxon>
    </lineage>
</organism>
<dbReference type="Gene3D" id="1.10.390.10">
    <property type="entry name" value="Neutral Protease Domain 2"/>
    <property type="match status" value="1"/>
</dbReference>
<evidence type="ECO:0000259" key="10">
    <source>
        <dbReference type="Pfam" id="PF11940"/>
    </source>
</evidence>
<keyword evidence="6" id="KW-0378">Hydrolase</keyword>
<dbReference type="Gene3D" id="1.25.50.10">
    <property type="entry name" value="Peptidase M1, alanyl aminopeptidase, C-terminal domain"/>
    <property type="match status" value="1"/>
</dbReference>
<sequence length="880" mass="98970">MKFLSDYRAPDYTFDFVSLSFDLGENVTSVRSSILVVPKSSGGFSVPLVLDGSNLKLVYVKINGLEAQDVELTSSNLTLLAPPKNPFRLEIVTEIYPLQKLNNDEGLYYSSSNGYFVTQCESAGFSKITFYQDRPDVLAKFTVRIEASKDKFPVLLSNGNLVESGQLDNNDKHYSVWSDPFPKPCYLFALVAGKFEARQDKFTTRSGQLVKLNIWSPSEDVAKTEFAMAVLKSAMKWDEDVYGLEYDLDNFNVVSVPDAFMGAMENKSLNIFNAKFLLVSQWTSTDADIQFLMGIVAHEFFHNWTGNRVTCRDWFQISLKEGLTDFRELEFLSDMGCRSVRTIAAASSLRKRQFQEDTGPFAHPVRPASYVEGAQVIGLYQTLLGKSGFLKGFKLYIERHDGHAATCEDFYQAMCDANLDDLSSFMLWYTQAGTPCLKISSFYNPQASTFTVKCRQETAPTPGQADKSPLLIPLAVGLLNSQGRDIPLSRVLVDGIESSPTVEHNESTGAITALLRVEQTEHEFTFLDVKEKPVPSYLRSFSAPVRLITPDLREEELYFLFANDSNDFNRWDAGQRIAKSLILDMTTSFQNGQELTTPLAYTHAIKTILSIPTLNKEFVALVITLPDDKELLEMTEVADPDACHFVRRFLIKCLATELKQDFMRVVKENRSSEPAFEFNPESKGKRDLKNAALYYLASLNDQETLELACEELDNATNLTDLLGALSAISQNPGQEREKILASFYEKWKHERLVVNKWIHLQTSADTPNNVELVRQLLHHPCFDPRDVTKVSALLGGFFSCIVNFHAKDGSGYEFMADFVIEVGKFHPKALSLSLSSALANLWRFDAKRQTLAKEQLRRIASAEGISNSILDTVTKCWKTS</sequence>
<keyword evidence="3" id="KW-0031">Aminopeptidase</keyword>
<dbReference type="Pfam" id="PF17900">
    <property type="entry name" value="Peptidase_M1_N"/>
    <property type="match status" value="1"/>
</dbReference>
<dbReference type="Gene3D" id="2.60.40.1840">
    <property type="match status" value="1"/>
</dbReference>
<dbReference type="Pfam" id="PF11940">
    <property type="entry name" value="DUF3458"/>
    <property type="match status" value="1"/>
</dbReference>
<evidence type="ECO:0000256" key="6">
    <source>
        <dbReference type="ARBA" id="ARBA00022801"/>
    </source>
</evidence>
<dbReference type="Proteomes" id="UP000001514">
    <property type="component" value="Unassembled WGS sequence"/>
</dbReference>
<keyword evidence="4" id="KW-0645">Protease</keyword>
<keyword evidence="5" id="KW-0479">Metal-binding</keyword>
<dbReference type="MEROPS" id="M01.005"/>
<dbReference type="PRINTS" id="PR00756">
    <property type="entry name" value="ALADIPTASE"/>
</dbReference>
<keyword evidence="14" id="KW-1185">Reference proteome</keyword>
<comment type="cofactor">
    <cofactor evidence="1">
        <name>Zn(2+)</name>
        <dbReference type="ChEBI" id="CHEBI:29105"/>
    </cofactor>
</comment>
<dbReference type="InterPro" id="IPR037144">
    <property type="entry name" value="Peptidase_M1_pepN_C_sf"/>
</dbReference>
<dbReference type="AlphaFoldDB" id="D8SUB9"/>